<reference evidence="2 3" key="1">
    <citation type="submission" date="2016-07" db="EMBL/GenBank/DDBJ databases">
        <title>Draft genome of the white-rot fungus Obba rivulosa 3A-2.</title>
        <authorList>
            <consortium name="DOE Joint Genome Institute"/>
            <person name="Miettinen O."/>
            <person name="Riley R."/>
            <person name="Acob R."/>
            <person name="Barry K."/>
            <person name="Cullen D."/>
            <person name="De Vries R."/>
            <person name="Hainaut M."/>
            <person name="Hatakka A."/>
            <person name="Henrissat B."/>
            <person name="Hilden K."/>
            <person name="Kuo R."/>
            <person name="Labutti K."/>
            <person name="Lipzen A."/>
            <person name="Makela M.R."/>
            <person name="Sandor L."/>
            <person name="Spatafora J.W."/>
            <person name="Grigoriev I.V."/>
            <person name="Hibbett D.S."/>
        </authorList>
    </citation>
    <scope>NUCLEOTIDE SEQUENCE [LARGE SCALE GENOMIC DNA]</scope>
    <source>
        <strain evidence="2 3">3A-2</strain>
    </source>
</reference>
<accession>A0A8E2DN69</accession>
<dbReference type="AlphaFoldDB" id="A0A8E2DN69"/>
<dbReference type="InterPro" id="IPR037132">
    <property type="entry name" value="N_Gln_amidohydro_ab_roll_sf"/>
</dbReference>
<dbReference type="Gene3D" id="3.10.620.10">
    <property type="entry name" value="Protein N-terminal glutamine amidohydrolase, alpha beta roll"/>
    <property type="match status" value="1"/>
</dbReference>
<proteinExistence type="predicted"/>
<organism evidence="2 3">
    <name type="scientific">Obba rivulosa</name>
    <dbReference type="NCBI Taxonomy" id="1052685"/>
    <lineage>
        <taxon>Eukaryota</taxon>
        <taxon>Fungi</taxon>
        <taxon>Dikarya</taxon>
        <taxon>Basidiomycota</taxon>
        <taxon>Agaricomycotina</taxon>
        <taxon>Agaricomycetes</taxon>
        <taxon>Polyporales</taxon>
        <taxon>Gelatoporiaceae</taxon>
        <taxon>Obba</taxon>
    </lineage>
</organism>
<evidence type="ECO:0000259" key="1">
    <source>
        <dbReference type="Pfam" id="PF09764"/>
    </source>
</evidence>
<dbReference type="GO" id="GO:0016811">
    <property type="term" value="F:hydrolase activity, acting on carbon-nitrogen (but not peptide) bonds, in linear amides"/>
    <property type="evidence" value="ECO:0007669"/>
    <property type="project" value="InterPro"/>
</dbReference>
<gene>
    <name evidence="2" type="ORF">OBBRIDRAFT_794607</name>
</gene>
<sequence length="64" mass="7381">MYGTFPYAFDGRLAAQVPQQSHSLFRIVPEEIFLAHFASDRSHMVRPPPIALHSLLLRYQPTRT</sequence>
<protein>
    <recommendedName>
        <fullName evidence="1">Protein N-terminal glutamine amidohydrolase alpha beta roll domain-containing protein</fullName>
    </recommendedName>
</protein>
<name>A0A8E2DN69_9APHY</name>
<dbReference type="EMBL" id="KV722435">
    <property type="protein sequence ID" value="OCH89098.1"/>
    <property type="molecule type" value="Genomic_DNA"/>
</dbReference>
<dbReference type="OrthoDB" id="191192at2759"/>
<dbReference type="InterPro" id="IPR023128">
    <property type="entry name" value="Prot_N_Gln_amidohydro_ab_roll"/>
</dbReference>
<feature type="domain" description="Protein N-terminal glutamine amidohydrolase alpha beta roll" evidence="1">
    <location>
        <begin position="15"/>
        <end position="46"/>
    </location>
</feature>
<dbReference type="Proteomes" id="UP000250043">
    <property type="component" value="Unassembled WGS sequence"/>
</dbReference>
<evidence type="ECO:0000313" key="2">
    <source>
        <dbReference type="EMBL" id="OCH89098.1"/>
    </source>
</evidence>
<keyword evidence="3" id="KW-1185">Reference proteome</keyword>
<evidence type="ECO:0000313" key="3">
    <source>
        <dbReference type="Proteomes" id="UP000250043"/>
    </source>
</evidence>
<dbReference type="Pfam" id="PF09764">
    <property type="entry name" value="Nt_Gln_amidase"/>
    <property type="match status" value="1"/>
</dbReference>